<dbReference type="SUPFAM" id="SSF161098">
    <property type="entry name" value="MetI-like"/>
    <property type="match status" value="1"/>
</dbReference>
<organism evidence="9 10">
    <name type="scientific">Phytoactinopolyspora alkaliphila</name>
    <dbReference type="NCBI Taxonomy" id="1783498"/>
    <lineage>
        <taxon>Bacteria</taxon>
        <taxon>Bacillati</taxon>
        <taxon>Actinomycetota</taxon>
        <taxon>Actinomycetes</taxon>
        <taxon>Jiangellales</taxon>
        <taxon>Jiangellaceae</taxon>
        <taxon>Phytoactinopolyspora</taxon>
    </lineage>
</organism>
<evidence type="ECO:0000256" key="4">
    <source>
        <dbReference type="ARBA" id="ARBA00022692"/>
    </source>
</evidence>
<dbReference type="GO" id="GO:0005886">
    <property type="term" value="C:plasma membrane"/>
    <property type="evidence" value="ECO:0007669"/>
    <property type="project" value="UniProtKB-SubCell"/>
</dbReference>
<dbReference type="PROSITE" id="PS50928">
    <property type="entry name" value="ABC_TM1"/>
    <property type="match status" value="1"/>
</dbReference>
<feature type="transmembrane region" description="Helical" evidence="7">
    <location>
        <begin position="127"/>
        <end position="150"/>
    </location>
</feature>
<dbReference type="Proteomes" id="UP000469185">
    <property type="component" value="Unassembled WGS sequence"/>
</dbReference>
<dbReference type="Pfam" id="PF19300">
    <property type="entry name" value="BPD_transp_1_N"/>
    <property type="match status" value="1"/>
</dbReference>
<dbReference type="PANTHER" id="PTHR43163:SF6">
    <property type="entry name" value="DIPEPTIDE TRANSPORT SYSTEM PERMEASE PROTEIN DPPB-RELATED"/>
    <property type="match status" value="1"/>
</dbReference>
<comment type="similarity">
    <text evidence="7">Belongs to the binding-protein-dependent transport system permease family.</text>
</comment>
<evidence type="ECO:0000256" key="5">
    <source>
        <dbReference type="ARBA" id="ARBA00022989"/>
    </source>
</evidence>
<dbReference type="Pfam" id="PF00528">
    <property type="entry name" value="BPD_transp_1"/>
    <property type="match status" value="1"/>
</dbReference>
<keyword evidence="4 7" id="KW-0812">Transmembrane</keyword>
<comment type="caution">
    <text evidence="9">The sequence shown here is derived from an EMBL/GenBank/DDBJ whole genome shotgun (WGS) entry which is preliminary data.</text>
</comment>
<dbReference type="InterPro" id="IPR045621">
    <property type="entry name" value="BPD_transp_1_N"/>
</dbReference>
<feature type="transmembrane region" description="Helical" evidence="7">
    <location>
        <begin position="171"/>
        <end position="191"/>
    </location>
</feature>
<dbReference type="InterPro" id="IPR000515">
    <property type="entry name" value="MetI-like"/>
</dbReference>
<keyword evidence="6 7" id="KW-0472">Membrane</keyword>
<evidence type="ECO:0000256" key="3">
    <source>
        <dbReference type="ARBA" id="ARBA00022475"/>
    </source>
</evidence>
<dbReference type="EMBL" id="JAAGOB010000006">
    <property type="protein sequence ID" value="NED96272.1"/>
    <property type="molecule type" value="Genomic_DNA"/>
</dbReference>
<dbReference type="RefSeq" id="WP_163819040.1">
    <property type="nucleotide sequence ID" value="NZ_JAAGOB010000006.1"/>
</dbReference>
<evidence type="ECO:0000256" key="6">
    <source>
        <dbReference type="ARBA" id="ARBA00023136"/>
    </source>
</evidence>
<evidence type="ECO:0000256" key="1">
    <source>
        <dbReference type="ARBA" id="ARBA00004651"/>
    </source>
</evidence>
<feature type="transmembrane region" description="Helical" evidence="7">
    <location>
        <begin position="303"/>
        <end position="329"/>
    </location>
</feature>
<evidence type="ECO:0000259" key="8">
    <source>
        <dbReference type="PROSITE" id="PS50928"/>
    </source>
</evidence>
<keyword evidence="3" id="KW-1003">Cell membrane</keyword>
<evidence type="ECO:0000256" key="2">
    <source>
        <dbReference type="ARBA" id="ARBA00022448"/>
    </source>
</evidence>
<keyword evidence="2 7" id="KW-0813">Transport</keyword>
<proteinExistence type="inferred from homology"/>
<accession>A0A6N9YMS8</accession>
<dbReference type="InterPro" id="IPR035906">
    <property type="entry name" value="MetI-like_sf"/>
</dbReference>
<feature type="domain" description="ABC transmembrane type-1" evidence="8">
    <location>
        <begin position="121"/>
        <end position="326"/>
    </location>
</feature>
<reference evidence="9 10" key="1">
    <citation type="submission" date="2020-02" db="EMBL/GenBank/DDBJ databases">
        <authorList>
            <person name="Li X.-J."/>
            <person name="Feng X.-M."/>
        </authorList>
    </citation>
    <scope>NUCLEOTIDE SEQUENCE [LARGE SCALE GENOMIC DNA]</scope>
    <source>
        <strain evidence="9 10">CGMCC 4.7225</strain>
    </source>
</reference>
<evidence type="ECO:0000313" key="9">
    <source>
        <dbReference type="EMBL" id="NED96272.1"/>
    </source>
</evidence>
<dbReference type="Gene3D" id="1.10.3720.10">
    <property type="entry name" value="MetI-like"/>
    <property type="match status" value="1"/>
</dbReference>
<dbReference type="GO" id="GO:0071916">
    <property type="term" value="F:dipeptide transmembrane transporter activity"/>
    <property type="evidence" value="ECO:0007669"/>
    <property type="project" value="TreeGrafter"/>
</dbReference>
<protein>
    <submittedName>
        <fullName evidence="9">ABC transporter permease</fullName>
    </submittedName>
</protein>
<name>A0A6N9YMS8_9ACTN</name>
<feature type="transmembrane region" description="Helical" evidence="7">
    <location>
        <begin position="35"/>
        <end position="56"/>
    </location>
</feature>
<dbReference type="AlphaFoldDB" id="A0A6N9YMS8"/>
<feature type="transmembrane region" description="Helical" evidence="7">
    <location>
        <begin position="203"/>
        <end position="222"/>
    </location>
</feature>
<sequence>MTTTSAPAGTAPPVRSVPPDRWVRNPWLSFLGRRLVRLLVSLAVLVTLAFLMIHLIPGDPVRAALGLNAPADLVEARRESLGLNDPIAVQYVNYLRGMFSGDLGVSMTSGVPVADTIGARLPATAGLAVSAFVVVMSVSIPLGLFMAVLTRGGRRRGAELGFTSTSAVVSAIPEFMLGVGLVFVFGVTLGWLPVAGRGGASSYILPVLALSMGPALLMARIVRVEALSVLGQDFVRTARAKRLPPRRVYLRHAFPNALTSTLTIGGLLLSGMIVGTVLVENVFAWPGMGMTIVQSILAKDYPLVQGIVLVYGSAVLLVNLVVDVMLAVVDPRSTIREG</sequence>
<keyword evidence="10" id="KW-1185">Reference proteome</keyword>
<gene>
    <name evidence="9" type="ORF">G1H11_13240</name>
</gene>
<feature type="transmembrane region" description="Helical" evidence="7">
    <location>
        <begin position="257"/>
        <end position="283"/>
    </location>
</feature>
<keyword evidence="5 7" id="KW-1133">Transmembrane helix</keyword>
<comment type="subcellular location">
    <subcellularLocation>
        <location evidence="1 7">Cell membrane</location>
        <topology evidence="1 7">Multi-pass membrane protein</topology>
    </subcellularLocation>
</comment>
<evidence type="ECO:0000256" key="7">
    <source>
        <dbReference type="RuleBase" id="RU363032"/>
    </source>
</evidence>
<dbReference type="CDD" id="cd06261">
    <property type="entry name" value="TM_PBP2"/>
    <property type="match status" value="1"/>
</dbReference>
<dbReference type="PANTHER" id="PTHR43163">
    <property type="entry name" value="DIPEPTIDE TRANSPORT SYSTEM PERMEASE PROTEIN DPPB-RELATED"/>
    <property type="match status" value="1"/>
</dbReference>
<evidence type="ECO:0000313" key="10">
    <source>
        <dbReference type="Proteomes" id="UP000469185"/>
    </source>
</evidence>